<evidence type="ECO:0000256" key="8">
    <source>
        <dbReference type="ARBA" id="ARBA00022723"/>
    </source>
</evidence>
<dbReference type="SUPFAM" id="SSF51366">
    <property type="entry name" value="Ribulose-phoshate binding barrel"/>
    <property type="match status" value="1"/>
</dbReference>
<reference evidence="15 16" key="1">
    <citation type="submission" date="2017-06" db="EMBL/GenBank/DDBJ databases">
        <title>Novel microbial phyla capable of carbon fixation and sulfur reduction in deep-sea sediments.</title>
        <authorList>
            <person name="Huang J."/>
            <person name="Baker B."/>
            <person name="Wang Y."/>
        </authorList>
    </citation>
    <scope>NUCLEOTIDE SEQUENCE [LARGE SCALE GENOMIC DNA]</scope>
    <source>
        <strain evidence="15">B3_LCP</strain>
    </source>
</reference>
<feature type="binding site" evidence="10 14">
    <location>
        <begin position="151"/>
        <end position="154"/>
    </location>
    <ligand>
        <name>substrate</name>
    </ligand>
</feature>
<proteinExistence type="inferred from homology"/>
<keyword evidence="9 10" id="KW-0413">Isomerase</keyword>
<evidence type="ECO:0000256" key="3">
    <source>
        <dbReference type="ARBA" id="ARBA00001941"/>
    </source>
</evidence>
<evidence type="ECO:0000256" key="5">
    <source>
        <dbReference type="ARBA" id="ARBA00001954"/>
    </source>
</evidence>
<keyword evidence="8 10" id="KW-0479">Metal-binding</keyword>
<evidence type="ECO:0000256" key="10">
    <source>
        <dbReference type="HAMAP-Rule" id="MF_02227"/>
    </source>
</evidence>
<feature type="binding site" evidence="14">
    <location>
        <position position="186"/>
    </location>
    <ligand>
        <name>substrate</name>
    </ligand>
</feature>
<comment type="cofactor">
    <cofactor evidence="10 13">
        <name>a divalent metal cation</name>
        <dbReference type="ChEBI" id="CHEBI:60240"/>
    </cofactor>
    <text evidence="10 13">Binds 1 divalent metal cation per subunit.</text>
</comment>
<feature type="binding site" evidence="10 14">
    <location>
        <position position="17"/>
    </location>
    <ligand>
        <name>substrate</name>
    </ligand>
</feature>
<feature type="binding site" evidence="10 13">
    <location>
        <position position="42"/>
    </location>
    <ligand>
        <name>a divalent metal cation</name>
        <dbReference type="ChEBI" id="CHEBI:60240"/>
    </ligand>
</feature>
<dbReference type="GO" id="GO:0005737">
    <property type="term" value="C:cytoplasm"/>
    <property type="evidence" value="ECO:0007669"/>
    <property type="project" value="UniProtKB-ARBA"/>
</dbReference>
<dbReference type="InterPro" id="IPR026019">
    <property type="entry name" value="Ribul_P_3_epim"/>
</dbReference>
<feature type="binding site" evidence="10">
    <location>
        <begin position="184"/>
        <end position="186"/>
    </location>
    <ligand>
        <name>substrate</name>
    </ligand>
</feature>
<feature type="binding site" evidence="10 13">
    <location>
        <position position="184"/>
    </location>
    <ligand>
        <name>a divalent metal cation</name>
        <dbReference type="ChEBI" id="CHEBI:60240"/>
    </ligand>
</feature>
<gene>
    <name evidence="10 15" type="primary">rpe</name>
    <name evidence="15" type="ORF">CEE37_04155</name>
</gene>
<evidence type="ECO:0000256" key="1">
    <source>
        <dbReference type="ARBA" id="ARBA00001782"/>
    </source>
</evidence>
<name>A0A532V3P2_UNCL8</name>
<comment type="function">
    <text evidence="10">Catalyzes the reversible epimerization of D-ribulose 5-phosphate to D-xylulose 5-phosphate.</text>
</comment>
<evidence type="ECO:0000313" key="15">
    <source>
        <dbReference type="EMBL" id="TKJ41769.1"/>
    </source>
</evidence>
<comment type="catalytic activity">
    <reaction evidence="1 10 11">
        <text>D-ribulose 5-phosphate = D-xylulose 5-phosphate</text>
        <dbReference type="Rhea" id="RHEA:13677"/>
        <dbReference type="ChEBI" id="CHEBI:57737"/>
        <dbReference type="ChEBI" id="CHEBI:58121"/>
        <dbReference type="EC" id="5.1.3.1"/>
    </reaction>
</comment>
<keyword evidence="13" id="KW-0862">Zinc</keyword>
<evidence type="ECO:0000256" key="7">
    <source>
        <dbReference type="ARBA" id="ARBA00013188"/>
    </source>
</evidence>
<dbReference type="GO" id="GO:0019323">
    <property type="term" value="P:pentose catabolic process"/>
    <property type="evidence" value="ECO:0007669"/>
    <property type="project" value="UniProtKB-UniRule"/>
</dbReference>
<evidence type="ECO:0000256" key="4">
    <source>
        <dbReference type="ARBA" id="ARBA00001947"/>
    </source>
</evidence>
<comment type="similarity">
    <text evidence="6 10 11">Belongs to the ribulose-phosphate 3-epimerase family.</text>
</comment>
<comment type="cofactor">
    <cofactor evidence="5">
        <name>Fe(2+)</name>
        <dbReference type="ChEBI" id="CHEBI:29033"/>
    </cofactor>
</comment>
<comment type="cofactor">
    <cofactor evidence="2">
        <name>Mn(2+)</name>
        <dbReference type="ChEBI" id="CHEBI:29035"/>
    </cofactor>
</comment>
<evidence type="ECO:0000256" key="14">
    <source>
        <dbReference type="PIRSR" id="PIRSR001461-3"/>
    </source>
</evidence>
<evidence type="ECO:0000256" key="2">
    <source>
        <dbReference type="ARBA" id="ARBA00001936"/>
    </source>
</evidence>
<dbReference type="NCBIfam" id="NF004076">
    <property type="entry name" value="PRK05581.1-4"/>
    <property type="match status" value="1"/>
</dbReference>
<dbReference type="Pfam" id="PF00834">
    <property type="entry name" value="Ribul_P_3_epim"/>
    <property type="match status" value="1"/>
</dbReference>
<organism evidence="15 16">
    <name type="scientific">candidate division LCP-89 bacterium B3_LCP</name>
    <dbReference type="NCBI Taxonomy" id="2012998"/>
    <lineage>
        <taxon>Bacteria</taxon>
        <taxon>Pseudomonadati</taxon>
        <taxon>Bacteria division LCP-89</taxon>
    </lineage>
</organism>
<dbReference type="NCBIfam" id="TIGR01163">
    <property type="entry name" value="rpe"/>
    <property type="match status" value="1"/>
</dbReference>
<dbReference type="GO" id="GO:0046872">
    <property type="term" value="F:metal ion binding"/>
    <property type="evidence" value="ECO:0007669"/>
    <property type="project" value="UniProtKB-UniRule"/>
</dbReference>
<evidence type="ECO:0000256" key="11">
    <source>
        <dbReference type="PIRNR" id="PIRNR001461"/>
    </source>
</evidence>
<dbReference type="FunFam" id="3.20.20.70:FF:000004">
    <property type="entry name" value="Ribulose-phosphate 3-epimerase"/>
    <property type="match status" value="1"/>
</dbReference>
<feature type="active site" description="Proton acceptor" evidence="10 12">
    <location>
        <position position="44"/>
    </location>
</feature>
<comment type="pathway">
    <text evidence="10">Carbohydrate degradation.</text>
</comment>
<comment type="caution">
    <text evidence="15">The sequence shown here is derived from an EMBL/GenBank/DDBJ whole genome shotgun (WGS) entry which is preliminary data.</text>
</comment>
<feature type="binding site" evidence="10 13">
    <location>
        <position position="44"/>
    </location>
    <ligand>
        <name>a divalent metal cation</name>
        <dbReference type="ChEBI" id="CHEBI:60240"/>
    </ligand>
</feature>
<evidence type="ECO:0000256" key="9">
    <source>
        <dbReference type="ARBA" id="ARBA00023235"/>
    </source>
</evidence>
<dbReference type="PIRSF" id="PIRSF001461">
    <property type="entry name" value="RPE"/>
    <property type="match status" value="1"/>
</dbReference>
<dbReference type="Proteomes" id="UP000319619">
    <property type="component" value="Unassembled WGS sequence"/>
</dbReference>
<keyword evidence="13" id="KW-0170">Cobalt</keyword>
<dbReference type="EC" id="5.1.3.1" evidence="7 10"/>
<dbReference type="PROSITE" id="PS01085">
    <property type="entry name" value="RIBUL_P_3_EPIMER_1"/>
    <property type="match status" value="1"/>
</dbReference>
<dbReference type="EMBL" id="NJBN01000002">
    <property type="protein sequence ID" value="TKJ41769.1"/>
    <property type="molecule type" value="Genomic_DNA"/>
</dbReference>
<feature type="active site" description="Proton donor" evidence="10 12">
    <location>
        <position position="184"/>
    </location>
</feature>
<feature type="binding site" evidence="10 14">
    <location>
        <begin position="206"/>
        <end position="207"/>
    </location>
    <ligand>
        <name>substrate</name>
    </ligand>
</feature>
<evidence type="ECO:0000256" key="12">
    <source>
        <dbReference type="PIRSR" id="PIRSR001461-1"/>
    </source>
</evidence>
<comment type="cofactor">
    <cofactor evidence="4">
        <name>Zn(2+)</name>
        <dbReference type="ChEBI" id="CHEBI:29105"/>
    </cofactor>
</comment>
<feature type="binding site" evidence="10 14">
    <location>
        <position position="75"/>
    </location>
    <ligand>
        <name>substrate</name>
    </ligand>
</feature>
<dbReference type="CDD" id="cd00429">
    <property type="entry name" value="RPE"/>
    <property type="match status" value="1"/>
</dbReference>
<evidence type="ECO:0000313" key="16">
    <source>
        <dbReference type="Proteomes" id="UP000319619"/>
    </source>
</evidence>
<feature type="binding site" evidence="10 13">
    <location>
        <position position="75"/>
    </location>
    <ligand>
        <name>a divalent metal cation</name>
        <dbReference type="ChEBI" id="CHEBI:60240"/>
    </ligand>
</feature>
<sequence>MNRERYKSTSGVIIAPSILSADFGRLAWDIKRVENGGADWLHLDVMDGHFVPNISFGPMVVEFVRDNSDLYLDAHLMIDNPEEYIDKFNIAGVNSITLHAEVEGVVPDLLKAIKDMGLDVGISINPKTPVEVLEEAYQWVDLVLVMSVHPGFGGQRFIEDSLDNVRKIAARISQLDRDISIQIDGGIDAENAGSVVEAGARCLVAGSSIFKHKQLDPAAAIKAIRDAAEAAL</sequence>
<dbReference type="Gene3D" id="3.20.20.70">
    <property type="entry name" value="Aldolase class I"/>
    <property type="match status" value="1"/>
</dbReference>
<dbReference type="HAMAP" id="MF_02227">
    <property type="entry name" value="RPE"/>
    <property type="match status" value="1"/>
</dbReference>
<dbReference type="InterPro" id="IPR013785">
    <property type="entry name" value="Aldolase_TIM"/>
</dbReference>
<dbReference type="PANTHER" id="PTHR11749">
    <property type="entry name" value="RIBULOSE-5-PHOSPHATE-3-EPIMERASE"/>
    <property type="match status" value="1"/>
</dbReference>
<accession>A0A532V3P2</accession>
<evidence type="ECO:0000256" key="6">
    <source>
        <dbReference type="ARBA" id="ARBA00009541"/>
    </source>
</evidence>
<dbReference type="PROSITE" id="PS01086">
    <property type="entry name" value="RIBUL_P_3_EPIMER_2"/>
    <property type="match status" value="1"/>
</dbReference>
<dbReference type="GO" id="GO:0004750">
    <property type="term" value="F:D-ribulose-phosphate 3-epimerase activity"/>
    <property type="evidence" value="ECO:0007669"/>
    <property type="project" value="UniProtKB-UniRule"/>
</dbReference>
<keyword evidence="10 11" id="KW-0119">Carbohydrate metabolism</keyword>
<dbReference type="InterPro" id="IPR011060">
    <property type="entry name" value="RibuloseP-bd_barrel"/>
</dbReference>
<evidence type="ECO:0000256" key="13">
    <source>
        <dbReference type="PIRSR" id="PIRSR001461-2"/>
    </source>
</evidence>
<keyword evidence="13" id="KW-0464">Manganese</keyword>
<comment type="cofactor">
    <cofactor evidence="3">
        <name>Co(2+)</name>
        <dbReference type="ChEBI" id="CHEBI:48828"/>
    </cofactor>
</comment>
<protein>
    <recommendedName>
        <fullName evidence="7 10">Ribulose-phosphate 3-epimerase</fullName>
        <ecNumber evidence="7 10">5.1.3.1</ecNumber>
    </recommendedName>
</protein>
<dbReference type="AlphaFoldDB" id="A0A532V3P2"/>
<dbReference type="InterPro" id="IPR000056">
    <property type="entry name" value="Ribul_P_3_epim-like"/>
</dbReference>
<dbReference type="GO" id="GO:0006098">
    <property type="term" value="P:pentose-phosphate shunt"/>
    <property type="evidence" value="ECO:0007669"/>
    <property type="project" value="UniProtKB-UniRule"/>
</dbReference>